<dbReference type="Proteomes" id="UP000712600">
    <property type="component" value="Unassembled WGS sequence"/>
</dbReference>
<reference evidence="1" key="1">
    <citation type="submission" date="2019-12" db="EMBL/GenBank/DDBJ databases">
        <title>Genome sequencing and annotation of Brassica cretica.</title>
        <authorList>
            <person name="Studholme D.J."/>
            <person name="Sarris P."/>
        </authorList>
    </citation>
    <scope>NUCLEOTIDE SEQUENCE</scope>
    <source>
        <strain evidence="1">PFS-109/04</strain>
        <tissue evidence="1">Leaf</tissue>
    </source>
</reference>
<protein>
    <submittedName>
        <fullName evidence="1">Uncharacterized protein</fullName>
    </submittedName>
</protein>
<comment type="caution">
    <text evidence="1">The sequence shown here is derived from an EMBL/GenBank/DDBJ whole genome shotgun (WGS) entry which is preliminary data.</text>
</comment>
<accession>A0A8S9SGG2</accession>
<evidence type="ECO:0000313" key="1">
    <source>
        <dbReference type="EMBL" id="KAF3599879.1"/>
    </source>
</evidence>
<proteinExistence type="predicted"/>
<evidence type="ECO:0000313" key="2">
    <source>
        <dbReference type="Proteomes" id="UP000712600"/>
    </source>
</evidence>
<organism evidence="1 2">
    <name type="scientific">Brassica cretica</name>
    <name type="common">Mustard</name>
    <dbReference type="NCBI Taxonomy" id="69181"/>
    <lineage>
        <taxon>Eukaryota</taxon>
        <taxon>Viridiplantae</taxon>
        <taxon>Streptophyta</taxon>
        <taxon>Embryophyta</taxon>
        <taxon>Tracheophyta</taxon>
        <taxon>Spermatophyta</taxon>
        <taxon>Magnoliopsida</taxon>
        <taxon>eudicotyledons</taxon>
        <taxon>Gunneridae</taxon>
        <taxon>Pentapetalae</taxon>
        <taxon>rosids</taxon>
        <taxon>malvids</taxon>
        <taxon>Brassicales</taxon>
        <taxon>Brassicaceae</taxon>
        <taxon>Brassiceae</taxon>
        <taxon>Brassica</taxon>
    </lineage>
</organism>
<sequence>MLTPPTRIKHDVSFNDTYPTPRRFSFPIKWLDTALPPSRRGCSDPGRPEGGYLKHLLGFRLNNDQMKNYGKRTSFIVKLRCLDHNIRSIKGSRDRNHTSNATGDISVTTRSEKRKRCSFNTYIISLLDMRAISDKLSFL</sequence>
<dbReference type="EMBL" id="QGKX02000004">
    <property type="protein sequence ID" value="KAF3599879.1"/>
    <property type="molecule type" value="Genomic_DNA"/>
</dbReference>
<dbReference type="AlphaFoldDB" id="A0A8S9SGG2"/>
<name>A0A8S9SGG2_BRACR</name>
<gene>
    <name evidence="1" type="ORF">F2Q69_00033392</name>
</gene>